<accession>A0AA36HG78</accession>
<proteinExistence type="predicted"/>
<dbReference type="AlphaFoldDB" id="A0AA36HG78"/>
<keyword evidence="2" id="KW-1185">Reference proteome</keyword>
<organism evidence="1 2">
    <name type="scientific">Cylicocyclus nassatus</name>
    <name type="common">Nematode worm</name>
    <dbReference type="NCBI Taxonomy" id="53992"/>
    <lineage>
        <taxon>Eukaryota</taxon>
        <taxon>Metazoa</taxon>
        <taxon>Ecdysozoa</taxon>
        <taxon>Nematoda</taxon>
        <taxon>Chromadorea</taxon>
        <taxon>Rhabditida</taxon>
        <taxon>Rhabditina</taxon>
        <taxon>Rhabditomorpha</taxon>
        <taxon>Strongyloidea</taxon>
        <taxon>Strongylidae</taxon>
        <taxon>Cylicocyclus</taxon>
    </lineage>
</organism>
<comment type="caution">
    <text evidence="1">The sequence shown here is derived from an EMBL/GenBank/DDBJ whole genome shotgun (WGS) entry which is preliminary data.</text>
</comment>
<protein>
    <submittedName>
        <fullName evidence="1">Uncharacterized protein</fullName>
    </submittedName>
</protein>
<dbReference type="EMBL" id="CATQJL010000326">
    <property type="protein sequence ID" value="CAJ0609821.1"/>
    <property type="molecule type" value="Genomic_DNA"/>
</dbReference>
<reference evidence="1" key="1">
    <citation type="submission" date="2023-07" db="EMBL/GenBank/DDBJ databases">
        <authorList>
            <consortium name="CYATHOMIX"/>
        </authorList>
    </citation>
    <scope>NUCLEOTIDE SEQUENCE</scope>
    <source>
        <strain evidence="1">N/A</strain>
    </source>
</reference>
<dbReference type="Proteomes" id="UP001176961">
    <property type="component" value="Unassembled WGS sequence"/>
</dbReference>
<name>A0AA36HG78_CYLNA</name>
<gene>
    <name evidence="1" type="ORF">CYNAS_LOCUS21804</name>
</gene>
<evidence type="ECO:0000313" key="1">
    <source>
        <dbReference type="EMBL" id="CAJ0609821.1"/>
    </source>
</evidence>
<evidence type="ECO:0000313" key="2">
    <source>
        <dbReference type="Proteomes" id="UP001176961"/>
    </source>
</evidence>
<sequence length="996" mass="115576">MGRRKHDRKRIPRSNFVRREADEEFETRLRCSENYASLKLYSKKSVAKNEEDNSIPSASTVLPVCMLSKMRKTRMSRDFCLLKPSSSRLISKNGGKDEVSNEDGQLRDSHEHLKDLSARALNGMTALDFRDRMLSSLRTYKAMSTLDYGTRPVFQPYLRRNLLYLRAFADRPLPSYTFGEDVPPLLWPWKPVRNVVHRSAAERRARLSDIVDVMLSRNSAEEKVQKFAGVHDFHFSVGTLAAFKKTMDVQILHRSLAYRKFLSSQGVSVPSYQRKHNHSSNGSSIENYVNGNSALVDSVTLSFRMVFHNFLEGERLAKVQVYTVQQQEEVFGKVERLPSATFTVSVNAPMQPVSIDVPTISNDANLRVYVIVRVDVTNNLKGIRVDGHALRNLPTRLRTDSVNRDHKVTFEHTLFGARCLYRMDGPLSKGGFIVGENNVILIEQDKLSVDISSPVIVSELEYWSKRLHTNPFLQMRVAVGLNYDDDSDCCSSNRSSRSWDGIDGDDELSACSEREESTVQRVELKRTIDPYLGIFSPDEDGRYVNHIRTIETIFHPLKNMGRINLMLVQNWLRLEIPPTIIYRISSGIAPRDYYDEPSSTCKENHSPKNSTLATLTEVEEMGWITIVDQRQTDRCIICERPFKNMYSLLLHYHLSYPRLTFQLNFRIDPQQDERWHRLHIDVFLNPDFDDVHEMLAYGKRGYIPARDPTYTWTRDQAIELRTKARLDLTIFCDSLKSAGQSLDDPVEEQRFIHPESGRWLYRGERLPHYARHLPAPGHEVLTHSTTRRLLDFVDLSDGSKWFMITWNTMMVTLGKARCDEAGPYWLNRLFLELHMDTMIRFGQRSHFVYQLNTHTQRGRPIADLEDLVLRLYHAKHDYDPLSDELHPLRDWIYSDLKRGYERYCSEQDKPHRDSSGMRRFFPKMYRTDPTTMSSQQLHKLFIEILEAGAVVPFSHPYRKYLLNVVDVLFGGEMPPCIARLRDQDDILSELIRKREV</sequence>